<dbReference type="EMBL" id="SIDB01000008">
    <property type="protein sequence ID" value="KAI3429797.1"/>
    <property type="molecule type" value="Genomic_DNA"/>
</dbReference>
<accession>A0A9D4TN25</accession>
<dbReference type="InterPro" id="IPR039261">
    <property type="entry name" value="FNR_nucleotide-bd"/>
</dbReference>
<feature type="compositionally biased region" description="Basic and acidic residues" evidence="1">
    <location>
        <begin position="60"/>
        <end position="69"/>
    </location>
</feature>
<dbReference type="OrthoDB" id="1856718at2759"/>
<feature type="region of interest" description="Disordered" evidence="1">
    <location>
        <begin position="27"/>
        <end position="73"/>
    </location>
</feature>
<reference evidence="2" key="1">
    <citation type="journal article" date="2019" name="Plant J.">
        <title>Chlorella vulgaris genome assembly and annotation reveals the molecular basis for metabolic acclimation to high light conditions.</title>
        <authorList>
            <person name="Cecchin M."/>
            <person name="Marcolungo L."/>
            <person name="Rossato M."/>
            <person name="Girolomoni L."/>
            <person name="Cosentino E."/>
            <person name="Cuine S."/>
            <person name="Li-Beisson Y."/>
            <person name="Delledonne M."/>
            <person name="Ballottari M."/>
        </authorList>
    </citation>
    <scope>NUCLEOTIDE SEQUENCE</scope>
    <source>
        <strain evidence="2">211/11P</strain>
    </source>
</reference>
<reference evidence="2" key="2">
    <citation type="submission" date="2020-11" db="EMBL/GenBank/DDBJ databases">
        <authorList>
            <person name="Cecchin M."/>
            <person name="Marcolungo L."/>
            <person name="Rossato M."/>
            <person name="Girolomoni L."/>
            <person name="Cosentino E."/>
            <person name="Cuine S."/>
            <person name="Li-Beisson Y."/>
            <person name="Delledonne M."/>
            <person name="Ballottari M."/>
        </authorList>
    </citation>
    <scope>NUCLEOTIDE SEQUENCE</scope>
    <source>
        <strain evidence="2">211/11P</strain>
        <tissue evidence="2">Whole cell</tissue>
    </source>
</reference>
<evidence type="ECO:0000256" key="1">
    <source>
        <dbReference type="SAM" id="MobiDB-lite"/>
    </source>
</evidence>
<name>A0A9D4TN25_CHLVU</name>
<dbReference type="Proteomes" id="UP001055712">
    <property type="component" value="Unassembled WGS sequence"/>
</dbReference>
<sequence>MAAMLQANPVCSSSTACCSTRRPLTSIGGRLAQTPAQPQRQGARSPQQLRVGSAAADARAAAEDRKPKDDDDDLWQFADREKWYQATFCAVDQPDWNPARFVRSSQIAPGVREVVLECEISREKVPLRNAYKHVGQRASVRVNSGVNMEAAVVAPPFPQLLNRDALLRVRGDIHAGETKTVKEEISVLVELPLYVREEEQPELYKMTAEDGVEVGPFTGGGLQLRGPISAVFLFPTIVMFVEGTGIAAAKALIEAGTDQAGLGLRRRQDVRMYYRAPNEAALCYRERYEEWGSKYGVRVLTSTRDSFADMFDDDETLMYEPDTTAAIILTGEDEEAEAAAAEVCKEAEIGVVVKQSEEVDRTTYLIFGKPQDLV</sequence>
<proteinExistence type="predicted"/>
<keyword evidence="3" id="KW-1185">Reference proteome</keyword>
<protein>
    <recommendedName>
        <fullName evidence="4">FAD-binding FR-type domain-containing protein</fullName>
    </recommendedName>
</protein>
<organism evidence="2 3">
    <name type="scientific">Chlorella vulgaris</name>
    <name type="common">Green alga</name>
    <dbReference type="NCBI Taxonomy" id="3077"/>
    <lineage>
        <taxon>Eukaryota</taxon>
        <taxon>Viridiplantae</taxon>
        <taxon>Chlorophyta</taxon>
        <taxon>core chlorophytes</taxon>
        <taxon>Trebouxiophyceae</taxon>
        <taxon>Chlorellales</taxon>
        <taxon>Chlorellaceae</taxon>
        <taxon>Chlorella clade</taxon>
        <taxon>Chlorella</taxon>
    </lineage>
</organism>
<dbReference type="AlphaFoldDB" id="A0A9D4TN25"/>
<comment type="caution">
    <text evidence="2">The sequence shown here is derived from an EMBL/GenBank/DDBJ whole genome shotgun (WGS) entry which is preliminary data.</text>
</comment>
<dbReference type="PANTHER" id="PTHR47215">
    <property type="match status" value="1"/>
</dbReference>
<gene>
    <name evidence="2" type="ORF">D9Q98_010110</name>
</gene>
<feature type="compositionally biased region" description="Polar residues" evidence="1">
    <location>
        <begin position="34"/>
        <end position="50"/>
    </location>
</feature>
<evidence type="ECO:0000313" key="3">
    <source>
        <dbReference type="Proteomes" id="UP001055712"/>
    </source>
</evidence>
<evidence type="ECO:0008006" key="4">
    <source>
        <dbReference type="Google" id="ProtNLM"/>
    </source>
</evidence>
<dbReference type="SUPFAM" id="SSF52343">
    <property type="entry name" value="Ferredoxin reductase-like, C-terminal NADP-linked domain"/>
    <property type="match status" value="1"/>
</dbReference>
<evidence type="ECO:0000313" key="2">
    <source>
        <dbReference type="EMBL" id="KAI3429797.1"/>
    </source>
</evidence>
<dbReference type="PANTHER" id="PTHR47215:SF3">
    <property type="entry name" value="FAD-BINDING FR-TYPE DOMAIN-CONTAINING PROTEIN"/>
    <property type="match status" value="1"/>
</dbReference>